<keyword evidence="6" id="KW-1185">Reference proteome</keyword>
<dbReference type="OrthoDB" id="439808at2759"/>
<dbReference type="InterPro" id="IPR011723">
    <property type="entry name" value="Znf/thioredoxin_put"/>
</dbReference>
<sequence length="216" mass="24283">MSRILLLLFLLLPSSTSFLLPSFRPSLFPPLNSEPDKTETDVVTTPTTEKAPFIAPPPGSSYVKCGRCQASFLFSDASLPPKSRGKYLECSVCSHSWYQSRGKFFELKEGFEFIEFEERSINRVHNNLKNNRPADFTGKSKLYVGNLSFNIKEEDLTEIFQKFGEVGDCSIVRDETGRSRGFAFVTMVEEDGGKKAQEGMDGEEVDGRVLQVREPN</sequence>
<name>A0A9W7ENW8_9STRA</name>
<evidence type="ECO:0000313" key="6">
    <source>
        <dbReference type="Proteomes" id="UP001165085"/>
    </source>
</evidence>
<dbReference type="NCBIfam" id="TIGR02098">
    <property type="entry name" value="MJ0042_CXXC"/>
    <property type="match status" value="1"/>
</dbReference>
<keyword evidence="1 2" id="KW-0694">RNA-binding</keyword>
<dbReference type="InterPro" id="IPR000504">
    <property type="entry name" value="RRM_dom"/>
</dbReference>
<dbReference type="GO" id="GO:0003723">
    <property type="term" value="F:RNA binding"/>
    <property type="evidence" value="ECO:0007669"/>
    <property type="project" value="UniProtKB-UniRule"/>
</dbReference>
<dbReference type="SMART" id="SM00360">
    <property type="entry name" value="RRM"/>
    <property type="match status" value="1"/>
</dbReference>
<organism evidence="5 6">
    <name type="scientific">Triparma strigata</name>
    <dbReference type="NCBI Taxonomy" id="1606541"/>
    <lineage>
        <taxon>Eukaryota</taxon>
        <taxon>Sar</taxon>
        <taxon>Stramenopiles</taxon>
        <taxon>Ochrophyta</taxon>
        <taxon>Bolidophyceae</taxon>
        <taxon>Parmales</taxon>
        <taxon>Triparmaceae</taxon>
        <taxon>Triparma</taxon>
    </lineage>
</organism>
<feature type="signal peptide" evidence="3">
    <location>
        <begin position="1"/>
        <end position="17"/>
    </location>
</feature>
<dbReference type="EMBL" id="BRXY01000303">
    <property type="protein sequence ID" value="GMH85412.1"/>
    <property type="molecule type" value="Genomic_DNA"/>
</dbReference>
<evidence type="ECO:0000313" key="5">
    <source>
        <dbReference type="EMBL" id="GMH85412.1"/>
    </source>
</evidence>
<dbReference type="InterPro" id="IPR052462">
    <property type="entry name" value="SLIRP/GR-RBP-like"/>
</dbReference>
<feature type="domain" description="RRM" evidence="4">
    <location>
        <begin position="140"/>
        <end position="216"/>
    </location>
</feature>
<gene>
    <name evidence="5" type="ORF">TrST_g486</name>
</gene>
<feature type="chain" id="PRO_5040920999" description="RRM domain-containing protein" evidence="3">
    <location>
        <begin position="18"/>
        <end position="216"/>
    </location>
</feature>
<dbReference type="SUPFAM" id="SSF54928">
    <property type="entry name" value="RNA-binding domain, RBD"/>
    <property type="match status" value="1"/>
</dbReference>
<evidence type="ECO:0000259" key="4">
    <source>
        <dbReference type="PROSITE" id="PS50102"/>
    </source>
</evidence>
<evidence type="ECO:0000256" key="3">
    <source>
        <dbReference type="SAM" id="SignalP"/>
    </source>
</evidence>
<reference evidence="6" key="1">
    <citation type="journal article" date="2023" name="Commun. Biol.">
        <title>Genome analysis of Parmales, the sister group of diatoms, reveals the evolutionary specialization of diatoms from phago-mixotrophs to photoautotrophs.</title>
        <authorList>
            <person name="Ban H."/>
            <person name="Sato S."/>
            <person name="Yoshikawa S."/>
            <person name="Yamada K."/>
            <person name="Nakamura Y."/>
            <person name="Ichinomiya M."/>
            <person name="Sato N."/>
            <person name="Blanc-Mathieu R."/>
            <person name="Endo H."/>
            <person name="Kuwata A."/>
            <person name="Ogata H."/>
        </authorList>
    </citation>
    <scope>NUCLEOTIDE SEQUENCE [LARGE SCALE GENOMIC DNA]</scope>
    <source>
        <strain evidence="6">NIES 3701</strain>
    </source>
</reference>
<dbReference type="InterPro" id="IPR035979">
    <property type="entry name" value="RBD_domain_sf"/>
</dbReference>
<dbReference type="Gene3D" id="3.30.70.330">
    <property type="match status" value="1"/>
</dbReference>
<dbReference type="CDD" id="cd21608">
    <property type="entry name" value="RRM2_NsCP33_like"/>
    <property type="match status" value="1"/>
</dbReference>
<dbReference type="PROSITE" id="PS50102">
    <property type="entry name" value="RRM"/>
    <property type="match status" value="1"/>
</dbReference>
<dbReference type="PANTHER" id="PTHR48027">
    <property type="entry name" value="HETEROGENEOUS NUCLEAR RIBONUCLEOPROTEIN 87F-RELATED"/>
    <property type="match status" value="1"/>
</dbReference>
<dbReference type="AlphaFoldDB" id="A0A9W7ENW8"/>
<comment type="caution">
    <text evidence="5">The sequence shown here is derived from an EMBL/GenBank/DDBJ whole genome shotgun (WGS) entry which is preliminary data.</text>
</comment>
<dbReference type="Proteomes" id="UP001165085">
    <property type="component" value="Unassembled WGS sequence"/>
</dbReference>
<evidence type="ECO:0000256" key="2">
    <source>
        <dbReference type="PROSITE-ProRule" id="PRU00176"/>
    </source>
</evidence>
<keyword evidence="3" id="KW-0732">Signal</keyword>
<dbReference type="InterPro" id="IPR012677">
    <property type="entry name" value="Nucleotide-bd_a/b_plait_sf"/>
</dbReference>
<accession>A0A9W7ENW8</accession>
<protein>
    <recommendedName>
        <fullName evidence="4">RRM domain-containing protein</fullName>
    </recommendedName>
</protein>
<dbReference type="Pfam" id="PF00076">
    <property type="entry name" value="RRM_1"/>
    <property type="match status" value="1"/>
</dbReference>
<dbReference type="InterPro" id="IPR048289">
    <property type="entry name" value="RRM2_NsCP33-like"/>
</dbReference>
<proteinExistence type="predicted"/>
<evidence type="ECO:0000256" key="1">
    <source>
        <dbReference type="ARBA" id="ARBA00022884"/>
    </source>
</evidence>